<dbReference type="EMBL" id="SMMG02000003">
    <property type="protein sequence ID" value="KAA3480853.1"/>
    <property type="molecule type" value="Genomic_DNA"/>
</dbReference>
<proteinExistence type="predicted"/>
<evidence type="ECO:0008006" key="3">
    <source>
        <dbReference type="Google" id="ProtNLM"/>
    </source>
</evidence>
<name>A0A5B6WHG9_9ROSI</name>
<reference evidence="2" key="1">
    <citation type="journal article" date="2019" name="Plant Biotechnol. J.">
        <title>Genome sequencing of the Australian wild diploid species Gossypium australe highlights disease resistance and delayed gland morphogenesis.</title>
        <authorList>
            <person name="Cai Y."/>
            <person name="Cai X."/>
            <person name="Wang Q."/>
            <person name="Wang P."/>
            <person name="Zhang Y."/>
            <person name="Cai C."/>
            <person name="Xu Y."/>
            <person name="Wang K."/>
            <person name="Zhou Z."/>
            <person name="Wang C."/>
            <person name="Geng S."/>
            <person name="Li B."/>
            <person name="Dong Q."/>
            <person name="Hou Y."/>
            <person name="Wang H."/>
            <person name="Ai P."/>
            <person name="Liu Z."/>
            <person name="Yi F."/>
            <person name="Sun M."/>
            <person name="An G."/>
            <person name="Cheng J."/>
            <person name="Zhang Y."/>
            <person name="Shi Q."/>
            <person name="Xie Y."/>
            <person name="Shi X."/>
            <person name="Chang Y."/>
            <person name="Huang F."/>
            <person name="Chen Y."/>
            <person name="Hong S."/>
            <person name="Mi L."/>
            <person name="Sun Q."/>
            <person name="Zhang L."/>
            <person name="Zhou B."/>
            <person name="Peng R."/>
            <person name="Zhang X."/>
            <person name="Liu F."/>
        </authorList>
    </citation>
    <scope>NUCLEOTIDE SEQUENCE [LARGE SCALE GENOMIC DNA]</scope>
    <source>
        <strain evidence="2">cv. PA1801</strain>
    </source>
</reference>
<evidence type="ECO:0000313" key="2">
    <source>
        <dbReference type="Proteomes" id="UP000325315"/>
    </source>
</evidence>
<sequence length="110" mass="11990">MELPFGEFDLILGLDCLDCATESVVLRTEGDSEVVVIGERPKSWFLGGCEAYLAHISVSDSGDSLVKDIRTVKEFPDVFPEELPGLPLNREVEFGIELLPRTAPASIAPL</sequence>
<organism evidence="1 2">
    <name type="scientific">Gossypium australe</name>
    <dbReference type="NCBI Taxonomy" id="47621"/>
    <lineage>
        <taxon>Eukaryota</taxon>
        <taxon>Viridiplantae</taxon>
        <taxon>Streptophyta</taxon>
        <taxon>Embryophyta</taxon>
        <taxon>Tracheophyta</taxon>
        <taxon>Spermatophyta</taxon>
        <taxon>Magnoliopsida</taxon>
        <taxon>eudicotyledons</taxon>
        <taxon>Gunneridae</taxon>
        <taxon>Pentapetalae</taxon>
        <taxon>rosids</taxon>
        <taxon>malvids</taxon>
        <taxon>Malvales</taxon>
        <taxon>Malvaceae</taxon>
        <taxon>Malvoideae</taxon>
        <taxon>Gossypium</taxon>
    </lineage>
</organism>
<dbReference type="Proteomes" id="UP000325315">
    <property type="component" value="Unassembled WGS sequence"/>
</dbReference>
<evidence type="ECO:0000313" key="1">
    <source>
        <dbReference type="EMBL" id="KAA3480853.1"/>
    </source>
</evidence>
<dbReference type="OrthoDB" id="1000793at2759"/>
<accession>A0A5B6WHG9</accession>
<dbReference type="AlphaFoldDB" id="A0A5B6WHG9"/>
<protein>
    <recommendedName>
        <fullName evidence="3">Reverse transcriptase domain-containing protein</fullName>
    </recommendedName>
</protein>
<gene>
    <name evidence="1" type="ORF">EPI10_021261</name>
</gene>
<comment type="caution">
    <text evidence="1">The sequence shown here is derived from an EMBL/GenBank/DDBJ whole genome shotgun (WGS) entry which is preliminary data.</text>
</comment>
<keyword evidence="2" id="KW-1185">Reference proteome</keyword>